<dbReference type="EMBL" id="JBHSMF010000009">
    <property type="protein sequence ID" value="MFC5499005.1"/>
    <property type="molecule type" value="Genomic_DNA"/>
</dbReference>
<dbReference type="Pfam" id="PF07859">
    <property type="entry name" value="Abhydrolase_3"/>
    <property type="match status" value="1"/>
</dbReference>
<keyword evidence="4" id="KW-1185">Reference proteome</keyword>
<dbReference type="InterPro" id="IPR013094">
    <property type="entry name" value="AB_hydrolase_3"/>
</dbReference>
<reference evidence="4" key="1">
    <citation type="journal article" date="2019" name="Int. J. Syst. Evol. Microbiol.">
        <title>The Global Catalogue of Microorganisms (GCM) 10K type strain sequencing project: providing services to taxonomists for standard genome sequencing and annotation.</title>
        <authorList>
            <consortium name="The Broad Institute Genomics Platform"/>
            <consortium name="The Broad Institute Genome Sequencing Center for Infectious Disease"/>
            <person name="Wu L."/>
            <person name="Ma J."/>
        </authorList>
    </citation>
    <scope>NUCLEOTIDE SEQUENCE [LARGE SCALE GENOMIC DNA]</scope>
    <source>
        <strain evidence="4">CCUG 57401</strain>
    </source>
</reference>
<evidence type="ECO:0000313" key="4">
    <source>
        <dbReference type="Proteomes" id="UP001596037"/>
    </source>
</evidence>
<dbReference type="Proteomes" id="UP001596037">
    <property type="component" value="Unassembled WGS sequence"/>
</dbReference>
<organism evidence="3 4">
    <name type="scientific">Caenimonas terrae</name>
    <dbReference type="NCBI Taxonomy" id="696074"/>
    <lineage>
        <taxon>Bacteria</taxon>
        <taxon>Pseudomonadati</taxon>
        <taxon>Pseudomonadota</taxon>
        <taxon>Betaproteobacteria</taxon>
        <taxon>Burkholderiales</taxon>
        <taxon>Comamonadaceae</taxon>
        <taxon>Caenimonas</taxon>
    </lineage>
</organism>
<accession>A0ABW0NEQ6</accession>
<proteinExistence type="predicted"/>
<dbReference type="GO" id="GO:0016787">
    <property type="term" value="F:hydrolase activity"/>
    <property type="evidence" value="ECO:0007669"/>
    <property type="project" value="UniProtKB-KW"/>
</dbReference>
<feature type="domain" description="Alpha/beta hydrolase fold-3" evidence="2">
    <location>
        <begin position="71"/>
        <end position="160"/>
    </location>
</feature>
<protein>
    <submittedName>
        <fullName evidence="3">Alpha/beta hydrolase</fullName>
    </submittedName>
</protein>
<dbReference type="InterPro" id="IPR050300">
    <property type="entry name" value="GDXG_lipolytic_enzyme"/>
</dbReference>
<dbReference type="SUPFAM" id="SSF53474">
    <property type="entry name" value="alpha/beta-Hydrolases"/>
    <property type="match status" value="1"/>
</dbReference>
<comment type="caution">
    <text evidence="3">The sequence shown here is derived from an EMBL/GenBank/DDBJ whole genome shotgun (WGS) entry which is preliminary data.</text>
</comment>
<evidence type="ECO:0000259" key="2">
    <source>
        <dbReference type="Pfam" id="PF07859"/>
    </source>
</evidence>
<sequence length="285" mass="31201">MKTTTWDGAWLDSMYNNRALVPSYADYFRRWSAASGEALRTQRCRLDIRYGGGPNEHLDIFEAEQADAPVLFFIHGGYWRALDKKDHAFVAPAFTRQGACVVIPNYALAPAVTVPQITMQMVAALAWTWRNIARHGGDPSRITVVGHSAGGHLAAMMLACLWPVYGKELPPDLVKNALSISGLHDLEPIMHTPFLQVDLKLTPQQVRQASPALLPAPATGVLAAVAGGDESAEFHRQVESIRKAWGPASVPVADVLPGLNHFSVLDALLQPDQRLHRMAKEFLGV</sequence>
<dbReference type="Gene3D" id="3.40.50.1820">
    <property type="entry name" value="alpha/beta hydrolase"/>
    <property type="match status" value="1"/>
</dbReference>
<dbReference type="InterPro" id="IPR029058">
    <property type="entry name" value="AB_hydrolase_fold"/>
</dbReference>
<keyword evidence="1 3" id="KW-0378">Hydrolase</keyword>
<name>A0ABW0NEQ6_9BURK</name>
<dbReference type="PANTHER" id="PTHR48081:SF33">
    <property type="entry name" value="KYNURENINE FORMAMIDASE"/>
    <property type="match status" value="1"/>
</dbReference>
<dbReference type="RefSeq" id="WP_376851079.1">
    <property type="nucleotide sequence ID" value="NZ_JBHSMF010000009.1"/>
</dbReference>
<evidence type="ECO:0000256" key="1">
    <source>
        <dbReference type="ARBA" id="ARBA00022801"/>
    </source>
</evidence>
<evidence type="ECO:0000313" key="3">
    <source>
        <dbReference type="EMBL" id="MFC5499005.1"/>
    </source>
</evidence>
<gene>
    <name evidence="3" type="ORF">ACFPOE_15770</name>
</gene>
<dbReference type="PANTHER" id="PTHR48081">
    <property type="entry name" value="AB HYDROLASE SUPERFAMILY PROTEIN C4A8.06C"/>
    <property type="match status" value="1"/>
</dbReference>